<comment type="subunit">
    <text evidence="10">Probably interacts with PlsX.</text>
</comment>
<feature type="transmembrane region" description="Helical" evidence="10">
    <location>
        <begin position="81"/>
        <end position="102"/>
    </location>
</feature>
<organism evidence="11">
    <name type="scientific">Caldilinea aerophila</name>
    <dbReference type="NCBI Taxonomy" id="133453"/>
    <lineage>
        <taxon>Bacteria</taxon>
        <taxon>Bacillati</taxon>
        <taxon>Chloroflexota</taxon>
        <taxon>Caldilineae</taxon>
        <taxon>Caldilineales</taxon>
        <taxon>Caldilineaceae</taxon>
        <taxon>Caldilinea</taxon>
    </lineage>
</organism>
<dbReference type="EC" id="2.3.1.275" evidence="10"/>
<comment type="subcellular location">
    <subcellularLocation>
        <location evidence="10">Cell membrane</location>
        <topology evidence="10">Multi-pass membrane protein</topology>
    </subcellularLocation>
</comment>
<keyword evidence="1 10" id="KW-1003">Cell membrane</keyword>
<dbReference type="GO" id="GO:0043772">
    <property type="term" value="F:acyl-phosphate glycerol-3-phosphate acyltransferase activity"/>
    <property type="evidence" value="ECO:0007669"/>
    <property type="project" value="UniProtKB-UniRule"/>
</dbReference>
<comment type="caution">
    <text evidence="11">The sequence shown here is derived from an EMBL/GenBank/DDBJ whole genome shotgun (WGS) entry which is preliminary data.</text>
</comment>
<evidence type="ECO:0000256" key="9">
    <source>
        <dbReference type="ARBA" id="ARBA00023264"/>
    </source>
</evidence>
<comment type="pathway">
    <text evidence="10">Lipid metabolism; phospholipid metabolism.</text>
</comment>
<evidence type="ECO:0000256" key="5">
    <source>
        <dbReference type="ARBA" id="ARBA00022989"/>
    </source>
</evidence>
<dbReference type="PANTHER" id="PTHR30309:SF1">
    <property type="entry name" value="GLYCEROL-3-PHOSPHATE ACYLTRANSFERASE 1"/>
    <property type="match status" value="1"/>
</dbReference>
<keyword evidence="4 10" id="KW-0812">Transmembrane</keyword>
<evidence type="ECO:0000256" key="6">
    <source>
        <dbReference type="ARBA" id="ARBA00023098"/>
    </source>
</evidence>
<dbReference type="GO" id="GO:0005886">
    <property type="term" value="C:plasma membrane"/>
    <property type="evidence" value="ECO:0007669"/>
    <property type="project" value="UniProtKB-SubCell"/>
</dbReference>
<proteinExistence type="inferred from homology"/>
<evidence type="ECO:0000256" key="10">
    <source>
        <dbReference type="HAMAP-Rule" id="MF_01043"/>
    </source>
</evidence>
<evidence type="ECO:0000256" key="3">
    <source>
        <dbReference type="ARBA" id="ARBA00022679"/>
    </source>
</evidence>
<evidence type="ECO:0000256" key="1">
    <source>
        <dbReference type="ARBA" id="ARBA00022475"/>
    </source>
</evidence>
<evidence type="ECO:0000256" key="7">
    <source>
        <dbReference type="ARBA" id="ARBA00023136"/>
    </source>
</evidence>
<keyword evidence="9 10" id="KW-1208">Phospholipid metabolism</keyword>
<dbReference type="SMART" id="SM01207">
    <property type="entry name" value="G3P_acyltransf"/>
    <property type="match status" value="1"/>
</dbReference>
<keyword evidence="3 10" id="KW-0808">Transferase</keyword>
<gene>
    <name evidence="10" type="primary">plsY</name>
    <name evidence="11" type="ORF">ENQ20_15835</name>
</gene>
<comment type="similarity">
    <text evidence="10">Belongs to the PlsY family.</text>
</comment>
<dbReference type="AlphaFoldDB" id="A0A7C1FHK8"/>
<dbReference type="Pfam" id="PF02660">
    <property type="entry name" value="G3P_acyltransf"/>
    <property type="match status" value="1"/>
</dbReference>
<evidence type="ECO:0000256" key="8">
    <source>
        <dbReference type="ARBA" id="ARBA00023209"/>
    </source>
</evidence>
<dbReference type="UniPathway" id="UPA00085"/>
<dbReference type="InterPro" id="IPR003811">
    <property type="entry name" value="G3P_acylTferase_PlsY"/>
</dbReference>
<feature type="transmembrane region" description="Helical" evidence="10">
    <location>
        <begin position="169"/>
        <end position="188"/>
    </location>
</feature>
<comment type="catalytic activity">
    <reaction evidence="10">
        <text>an acyl phosphate + sn-glycerol 3-phosphate = a 1-acyl-sn-glycero-3-phosphate + phosphate</text>
        <dbReference type="Rhea" id="RHEA:34075"/>
        <dbReference type="ChEBI" id="CHEBI:43474"/>
        <dbReference type="ChEBI" id="CHEBI:57597"/>
        <dbReference type="ChEBI" id="CHEBI:57970"/>
        <dbReference type="ChEBI" id="CHEBI:59918"/>
        <dbReference type="EC" id="2.3.1.275"/>
    </reaction>
</comment>
<feature type="transmembrane region" description="Helical" evidence="10">
    <location>
        <begin position="114"/>
        <end position="137"/>
    </location>
</feature>
<dbReference type="PANTHER" id="PTHR30309">
    <property type="entry name" value="INNER MEMBRANE PROTEIN YGIH"/>
    <property type="match status" value="1"/>
</dbReference>
<accession>A0A7C1FHK8</accession>
<comment type="function">
    <text evidence="10">Catalyzes the transfer of an acyl group from acyl-phosphate (acyl-PO(4)) to glycerol-3-phosphate (G3P) to form lysophosphatidic acid (LPA). This enzyme utilizes acyl-phosphate as fatty acyl donor, but not acyl-CoA or acyl-ACP.</text>
</comment>
<sequence length="209" mass="22577">MFEMLLWTVLGFVAGSLPFAVWIGHLALRKDITRYGDANPGATNVLRAGGRLAAALALLLDTLKAALPIGFAYYRLGIDDWRLVPIALAPVFGHAFSPFLGWRGGKAVAATLGMWMALTIWAIPTVGGVALLIFTLLVGANGWAVVLANLVVLLFLLTTPTALDFLHLQPAQPILLAIWAGNMALLVYKHRADLSHPPALRRRQRQATP</sequence>
<feature type="transmembrane region" description="Helical" evidence="10">
    <location>
        <begin position="144"/>
        <end position="163"/>
    </location>
</feature>
<evidence type="ECO:0000256" key="4">
    <source>
        <dbReference type="ARBA" id="ARBA00022692"/>
    </source>
</evidence>
<keyword evidence="7 10" id="KW-0472">Membrane</keyword>
<dbReference type="EMBL" id="DSMG01000165">
    <property type="protein sequence ID" value="HDX32939.1"/>
    <property type="molecule type" value="Genomic_DNA"/>
</dbReference>
<keyword evidence="8 10" id="KW-0594">Phospholipid biosynthesis</keyword>
<dbReference type="GO" id="GO:0008654">
    <property type="term" value="P:phospholipid biosynthetic process"/>
    <property type="evidence" value="ECO:0007669"/>
    <property type="project" value="UniProtKB-UniRule"/>
</dbReference>
<dbReference type="HAMAP" id="MF_01043">
    <property type="entry name" value="PlsY"/>
    <property type="match status" value="1"/>
</dbReference>
<evidence type="ECO:0000256" key="2">
    <source>
        <dbReference type="ARBA" id="ARBA00022516"/>
    </source>
</evidence>
<keyword evidence="5 10" id="KW-1133">Transmembrane helix</keyword>
<name>A0A7C1FHK8_9CHLR</name>
<keyword evidence="6 10" id="KW-0443">Lipid metabolism</keyword>
<reference evidence="11" key="1">
    <citation type="journal article" date="2020" name="mSystems">
        <title>Genome- and Community-Level Interaction Insights into Carbon Utilization and Element Cycling Functions of Hydrothermarchaeota in Hydrothermal Sediment.</title>
        <authorList>
            <person name="Zhou Z."/>
            <person name="Liu Y."/>
            <person name="Xu W."/>
            <person name="Pan J."/>
            <person name="Luo Z.H."/>
            <person name="Li M."/>
        </authorList>
    </citation>
    <scope>NUCLEOTIDE SEQUENCE [LARGE SCALE GENOMIC DNA]</scope>
    <source>
        <strain evidence="11">SpSt-289</strain>
    </source>
</reference>
<keyword evidence="2 10" id="KW-0444">Lipid biosynthesis</keyword>
<protein>
    <recommendedName>
        <fullName evidence="10">Glycerol-3-phosphate acyltransferase</fullName>
    </recommendedName>
    <alternativeName>
        <fullName evidence="10">Acyl-PO4 G3P acyltransferase</fullName>
    </alternativeName>
    <alternativeName>
        <fullName evidence="10">Acyl-phosphate--glycerol-3-phosphate acyltransferase</fullName>
    </alternativeName>
    <alternativeName>
        <fullName evidence="10">G3P acyltransferase</fullName>
        <shortName evidence="10">GPAT</shortName>
        <ecNumber evidence="10">2.3.1.275</ecNumber>
    </alternativeName>
    <alternativeName>
        <fullName evidence="10">Lysophosphatidic acid synthase</fullName>
        <shortName evidence="10">LPA synthase</shortName>
    </alternativeName>
</protein>
<evidence type="ECO:0000313" key="11">
    <source>
        <dbReference type="EMBL" id="HDX32939.1"/>
    </source>
</evidence>